<organism evidence="1 2">
    <name type="scientific">Irpex rosettiformis</name>
    <dbReference type="NCBI Taxonomy" id="378272"/>
    <lineage>
        <taxon>Eukaryota</taxon>
        <taxon>Fungi</taxon>
        <taxon>Dikarya</taxon>
        <taxon>Basidiomycota</taxon>
        <taxon>Agaricomycotina</taxon>
        <taxon>Agaricomycetes</taxon>
        <taxon>Polyporales</taxon>
        <taxon>Irpicaceae</taxon>
        <taxon>Irpex</taxon>
    </lineage>
</organism>
<proteinExistence type="predicted"/>
<comment type="caution">
    <text evidence="1">The sequence shown here is derived from an EMBL/GenBank/DDBJ whole genome shotgun (WGS) entry which is preliminary data.</text>
</comment>
<keyword evidence="2" id="KW-1185">Reference proteome</keyword>
<name>A0ACB8UI52_9APHY</name>
<dbReference type="EMBL" id="MU274901">
    <property type="protein sequence ID" value="KAI0093980.1"/>
    <property type="molecule type" value="Genomic_DNA"/>
</dbReference>
<protein>
    <submittedName>
        <fullName evidence="1">Uncharacterized protein</fullName>
    </submittedName>
</protein>
<sequence length="652" mass="71417">MAASHKEETTRHLLEATAGFDALFANDLQKARDIFQTTDSPFHLLGSGVCAFLEAALGMERELMDSATKTLAESEAGAKKQAKNTKSLSSTTRFASGAEWELLQTDAMILHALTLALNESYMGYLQCFYQLNSAHSRFTKLYKTVFPGGLDNYATPATSKAPSPTPSIHSETSSTATAKARGGGGFFGSVGRFGGSLLSAQPAPNPVPSVPEGPVEELIMSGTAFGQLFNLVFSLLPPGVRGVVGILGFKHDRRLALRALAVSANLGDVHAVFAALVLMTYYGVILLLAGYQADEAHILKQYRAMIDSVEPRFPTGSLWILNRAKYLRMSYDAEGAINIMLSGLNMDRPKSFQQADGLIIFELAWTLLSQQRYKECAEWFLKVTELNSWSHGTYYYIAASCYLSVGDIEKAQKLFDEIPELIESKKIAGKDLPTEVLIKKKIVFYKEKQKRWTGSEADYIKSIRISPAEVWNTHARVGKDIAQTLITELSALTPAVTVSSPLIKTPPATAPQDKHDLDTPDEFAVRSLLLGIAHRTAGEFQASREFLEDAHQHHKFTKINTWVGGLSCYELAVLDLMEADALHGSGSIADASAPLSTGAREAWKRVLKDASDKLDKAVSLSGQSIDMSSRLDMRISMLRDELATKREMVEKV</sequence>
<gene>
    <name evidence="1" type="ORF">BDY19DRAFT_982781</name>
</gene>
<evidence type="ECO:0000313" key="1">
    <source>
        <dbReference type="EMBL" id="KAI0093980.1"/>
    </source>
</evidence>
<accession>A0ACB8UI52</accession>
<reference evidence="1" key="1">
    <citation type="journal article" date="2021" name="Environ. Microbiol.">
        <title>Gene family expansions and transcriptome signatures uncover fungal adaptations to wood decay.</title>
        <authorList>
            <person name="Hage H."/>
            <person name="Miyauchi S."/>
            <person name="Viragh M."/>
            <person name="Drula E."/>
            <person name="Min B."/>
            <person name="Chaduli D."/>
            <person name="Navarro D."/>
            <person name="Favel A."/>
            <person name="Norest M."/>
            <person name="Lesage-Meessen L."/>
            <person name="Balint B."/>
            <person name="Merenyi Z."/>
            <person name="de Eugenio L."/>
            <person name="Morin E."/>
            <person name="Martinez A.T."/>
            <person name="Baldrian P."/>
            <person name="Stursova M."/>
            <person name="Martinez M.J."/>
            <person name="Novotny C."/>
            <person name="Magnuson J.K."/>
            <person name="Spatafora J.W."/>
            <person name="Maurice S."/>
            <person name="Pangilinan J."/>
            <person name="Andreopoulos W."/>
            <person name="LaButti K."/>
            <person name="Hundley H."/>
            <person name="Na H."/>
            <person name="Kuo A."/>
            <person name="Barry K."/>
            <person name="Lipzen A."/>
            <person name="Henrissat B."/>
            <person name="Riley R."/>
            <person name="Ahrendt S."/>
            <person name="Nagy L.G."/>
            <person name="Grigoriev I.V."/>
            <person name="Martin F."/>
            <person name="Rosso M.N."/>
        </authorList>
    </citation>
    <scope>NUCLEOTIDE SEQUENCE</scope>
    <source>
        <strain evidence="1">CBS 384.51</strain>
    </source>
</reference>
<dbReference type="Proteomes" id="UP001055072">
    <property type="component" value="Unassembled WGS sequence"/>
</dbReference>
<evidence type="ECO:0000313" key="2">
    <source>
        <dbReference type="Proteomes" id="UP001055072"/>
    </source>
</evidence>